<feature type="compositionally biased region" description="Gly residues" evidence="1">
    <location>
        <begin position="195"/>
        <end position="209"/>
    </location>
</feature>
<sequence>MSEPSKPFTLQHTFRQLKLIVPGGVAAYYFETILEFWRILEREGEDWGRTSAFVALLLGCTTISLFIYVLLTPWIRGVEPDYRSWRESGILSSVIPVLTTTIISGWLLLAITLWRYSDSGFFASLVGSCAVYALTFGLLGLLPAPKYTSWMPQQQQQQQQQQPQQFYQQSSFTGASPQNQFSPGGYGMNMNTGGWSNGGGGGPGMGVGGSLMSQPTGFQPSSSFGQQLTSHLNGSSYGYLNGQQQQQQSTYNPAQQQLSSPSYIAQLDPYSSIGQGWDGSQQSSQMQMPMQSPTGTGSGFQGQSQGTTSRSASGDYHPREYIRTHKAEIESWDSYAWKQLLNAFDALKGAWEARKKELEGKASQMQMQVQYSGGGYYAAQLQQEAARLQGLSKEADSNFDSVAASSFQMQEVFQNYRQSGDKSSKSRVREATNAALQSLPDWPQQSF</sequence>
<gene>
    <name evidence="3" type="ORF">AAF712_011225</name>
</gene>
<keyword evidence="2" id="KW-0472">Membrane</keyword>
<feature type="compositionally biased region" description="Low complexity" evidence="1">
    <location>
        <begin position="153"/>
        <end position="169"/>
    </location>
</feature>
<evidence type="ECO:0000313" key="3">
    <source>
        <dbReference type="EMBL" id="KAL0061941.1"/>
    </source>
</evidence>
<feature type="transmembrane region" description="Helical" evidence="2">
    <location>
        <begin position="91"/>
        <end position="114"/>
    </location>
</feature>
<feature type="transmembrane region" description="Helical" evidence="2">
    <location>
        <begin position="20"/>
        <end position="40"/>
    </location>
</feature>
<feature type="region of interest" description="Disordered" evidence="1">
    <location>
        <begin position="152"/>
        <end position="257"/>
    </location>
</feature>
<comment type="caution">
    <text evidence="3">The sequence shown here is derived from an EMBL/GenBank/DDBJ whole genome shotgun (WGS) entry which is preliminary data.</text>
</comment>
<feature type="transmembrane region" description="Helical" evidence="2">
    <location>
        <begin position="52"/>
        <end position="71"/>
    </location>
</feature>
<feature type="compositionally biased region" description="Polar residues" evidence="1">
    <location>
        <begin position="170"/>
        <end position="182"/>
    </location>
</feature>
<feature type="region of interest" description="Disordered" evidence="1">
    <location>
        <begin position="269"/>
        <end position="317"/>
    </location>
</feature>
<keyword evidence="2" id="KW-0812">Transmembrane</keyword>
<feature type="region of interest" description="Disordered" evidence="1">
    <location>
        <begin position="416"/>
        <end position="447"/>
    </location>
</feature>
<feature type="compositionally biased region" description="Low complexity" evidence="1">
    <location>
        <begin position="271"/>
        <end position="314"/>
    </location>
</feature>
<keyword evidence="4" id="KW-1185">Reference proteome</keyword>
<accession>A0ABR2ZJU3</accession>
<protein>
    <recommendedName>
        <fullName evidence="5">Yip1 domain-containing protein</fullName>
    </recommendedName>
</protein>
<keyword evidence="2" id="KW-1133">Transmembrane helix</keyword>
<feature type="compositionally biased region" description="Basic and acidic residues" evidence="1">
    <location>
        <begin position="419"/>
        <end position="430"/>
    </location>
</feature>
<reference evidence="3 4" key="1">
    <citation type="submission" date="2024-05" db="EMBL/GenBank/DDBJ databases">
        <title>A draft genome resource for the thread blight pathogen Marasmius tenuissimus strain MS-2.</title>
        <authorList>
            <person name="Yulfo-Soto G.E."/>
            <person name="Baruah I.K."/>
            <person name="Amoako-Attah I."/>
            <person name="Bukari Y."/>
            <person name="Meinhardt L.W."/>
            <person name="Bailey B.A."/>
            <person name="Cohen S.P."/>
        </authorList>
    </citation>
    <scope>NUCLEOTIDE SEQUENCE [LARGE SCALE GENOMIC DNA]</scope>
    <source>
        <strain evidence="3 4">MS-2</strain>
    </source>
</reference>
<evidence type="ECO:0000256" key="2">
    <source>
        <dbReference type="SAM" id="Phobius"/>
    </source>
</evidence>
<name>A0ABR2ZJU3_9AGAR</name>
<evidence type="ECO:0000256" key="1">
    <source>
        <dbReference type="SAM" id="MobiDB-lite"/>
    </source>
</evidence>
<evidence type="ECO:0008006" key="5">
    <source>
        <dbReference type="Google" id="ProtNLM"/>
    </source>
</evidence>
<feature type="compositionally biased region" description="Polar residues" evidence="1">
    <location>
        <begin position="211"/>
        <end position="242"/>
    </location>
</feature>
<dbReference type="Proteomes" id="UP001437256">
    <property type="component" value="Unassembled WGS sequence"/>
</dbReference>
<proteinExistence type="predicted"/>
<feature type="compositionally biased region" description="Low complexity" evidence="1">
    <location>
        <begin position="243"/>
        <end position="257"/>
    </location>
</feature>
<evidence type="ECO:0000313" key="4">
    <source>
        <dbReference type="Proteomes" id="UP001437256"/>
    </source>
</evidence>
<dbReference type="EMBL" id="JBBXMP010000119">
    <property type="protein sequence ID" value="KAL0061941.1"/>
    <property type="molecule type" value="Genomic_DNA"/>
</dbReference>
<feature type="transmembrane region" description="Helical" evidence="2">
    <location>
        <begin position="121"/>
        <end position="142"/>
    </location>
</feature>
<organism evidence="3 4">
    <name type="scientific">Marasmius tenuissimus</name>
    <dbReference type="NCBI Taxonomy" id="585030"/>
    <lineage>
        <taxon>Eukaryota</taxon>
        <taxon>Fungi</taxon>
        <taxon>Dikarya</taxon>
        <taxon>Basidiomycota</taxon>
        <taxon>Agaricomycotina</taxon>
        <taxon>Agaricomycetes</taxon>
        <taxon>Agaricomycetidae</taxon>
        <taxon>Agaricales</taxon>
        <taxon>Marasmiineae</taxon>
        <taxon>Marasmiaceae</taxon>
        <taxon>Marasmius</taxon>
    </lineage>
</organism>